<dbReference type="Proteomes" id="UP001497516">
    <property type="component" value="Chromosome 7"/>
</dbReference>
<dbReference type="PANTHER" id="PTHR11439:SF440">
    <property type="entry name" value="INTEGRASE CATALYTIC DOMAIN-CONTAINING PROTEIN"/>
    <property type="match status" value="1"/>
</dbReference>
<dbReference type="PANTHER" id="PTHR11439">
    <property type="entry name" value="GAG-POL-RELATED RETROTRANSPOSON"/>
    <property type="match status" value="1"/>
</dbReference>
<dbReference type="InterPro" id="IPR013103">
    <property type="entry name" value="RVT_2"/>
</dbReference>
<accession>A0AAV2FUA1</accession>
<organism evidence="2 3">
    <name type="scientific">Linum trigynum</name>
    <dbReference type="NCBI Taxonomy" id="586398"/>
    <lineage>
        <taxon>Eukaryota</taxon>
        <taxon>Viridiplantae</taxon>
        <taxon>Streptophyta</taxon>
        <taxon>Embryophyta</taxon>
        <taxon>Tracheophyta</taxon>
        <taxon>Spermatophyta</taxon>
        <taxon>Magnoliopsida</taxon>
        <taxon>eudicotyledons</taxon>
        <taxon>Gunneridae</taxon>
        <taxon>Pentapetalae</taxon>
        <taxon>rosids</taxon>
        <taxon>fabids</taxon>
        <taxon>Malpighiales</taxon>
        <taxon>Linaceae</taxon>
        <taxon>Linum</taxon>
    </lineage>
</organism>
<dbReference type="Pfam" id="PF07727">
    <property type="entry name" value="RVT_2"/>
    <property type="match status" value="1"/>
</dbReference>
<evidence type="ECO:0000313" key="3">
    <source>
        <dbReference type="Proteomes" id="UP001497516"/>
    </source>
</evidence>
<feature type="domain" description="Reverse transcriptase Ty1/copia-type" evidence="1">
    <location>
        <begin position="1"/>
        <end position="56"/>
    </location>
</feature>
<dbReference type="AlphaFoldDB" id="A0AAV2FUA1"/>
<proteinExistence type="predicted"/>
<sequence length="178" mass="20307">MLKESFEVKDLGEAKFMLGIQITRTTNGYSLDQSSYIEKILKKYNYFDCKPVCTPYDASVKLFKNTGDSVRQSEYASIIGSLRYAADYTRPNIAYVVGLLGRFNSCPSRENWNAIERAMRYLKRTANLGIHYQRFPAVLEGIVMRIGIPYQMTPRQPAGMFLTSLVELCLGSQRNKQS</sequence>
<keyword evidence="3" id="KW-1185">Reference proteome</keyword>
<gene>
    <name evidence="2" type="ORF">LTRI10_LOCUS41965</name>
</gene>
<evidence type="ECO:0000259" key="1">
    <source>
        <dbReference type="Pfam" id="PF07727"/>
    </source>
</evidence>
<protein>
    <recommendedName>
        <fullName evidence="1">Reverse transcriptase Ty1/copia-type domain-containing protein</fullName>
    </recommendedName>
</protein>
<evidence type="ECO:0000313" key="2">
    <source>
        <dbReference type="EMBL" id="CAL1401931.1"/>
    </source>
</evidence>
<name>A0AAV2FUA1_9ROSI</name>
<reference evidence="2 3" key="1">
    <citation type="submission" date="2024-04" db="EMBL/GenBank/DDBJ databases">
        <authorList>
            <person name="Fracassetti M."/>
        </authorList>
    </citation>
    <scope>NUCLEOTIDE SEQUENCE [LARGE SCALE GENOMIC DNA]</scope>
</reference>
<dbReference type="EMBL" id="OZ034820">
    <property type="protein sequence ID" value="CAL1401931.1"/>
    <property type="molecule type" value="Genomic_DNA"/>
</dbReference>